<accession>A0AAV8SE13</accession>
<protein>
    <submittedName>
        <fullName evidence="1">Uncharacterized protein</fullName>
    </submittedName>
</protein>
<dbReference type="EMBL" id="JAIWQS010000011">
    <property type="protein sequence ID" value="KAJ8750210.1"/>
    <property type="molecule type" value="Genomic_DNA"/>
</dbReference>
<evidence type="ECO:0000313" key="1">
    <source>
        <dbReference type="EMBL" id="KAJ8750210.1"/>
    </source>
</evidence>
<dbReference type="Proteomes" id="UP001159364">
    <property type="component" value="Linkage Group LG11"/>
</dbReference>
<evidence type="ECO:0000313" key="2">
    <source>
        <dbReference type="Proteomes" id="UP001159364"/>
    </source>
</evidence>
<dbReference type="AlphaFoldDB" id="A0AAV8SE13"/>
<sequence>MPGLKLDGTLKDYKRLPNVCCDSSIDTTLVSFPKSVCCCRLCSCLLIGQRLHSAAKNLFCLFSQFKAHCSFFSIRK</sequence>
<comment type="caution">
    <text evidence="1">The sequence shown here is derived from an EMBL/GenBank/DDBJ whole genome shotgun (WGS) entry which is preliminary data.</text>
</comment>
<name>A0AAV8SE13_9ROSI</name>
<reference evidence="1 2" key="1">
    <citation type="submission" date="2021-09" db="EMBL/GenBank/DDBJ databases">
        <title>Genomic insights and catalytic innovation underlie evolution of tropane alkaloids biosynthesis.</title>
        <authorList>
            <person name="Wang Y.-J."/>
            <person name="Tian T."/>
            <person name="Huang J.-P."/>
            <person name="Huang S.-X."/>
        </authorList>
    </citation>
    <scope>NUCLEOTIDE SEQUENCE [LARGE SCALE GENOMIC DNA]</scope>
    <source>
        <strain evidence="1">KIB-2018</strain>
        <tissue evidence="1">Leaf</tissue>
    </source>
</reference>
<proteinExistence type="predicted"/>
<gene>
    <name evidence="1" type="ORF">K2173_014125</name>
</gene>
<organism evidence="1 2">
    <name type="scientific">Erythroxylum novogranatense</name>
    <dbReference type="NCBI Taxonomy" id="1862640"/>
    <lineage>
        <taxon>Eukaryota</taxon>
        <taxon>Viridiplantae</taxon>
        <taxon>Streptophyta</taxon>
        <taxon>Embryophyta</taxon>
        <taxon>Tracheophyta</taxon>
        <taxon>Spermatophyta</taxon>
        <taxon>Magnoliopsida</taxon>
        <taxon>eudicotyledons</taxon>
        <taxon>Gunneridae</taxon>
        <taxon>Pentapetalae</taxon>
        <taxon>rosids</taxon>
        <taxon>fabids</taxon>
        <taxon>Malpighiales</taxon>
        <taxon>Erythroxylaceae</taxon>
        <taxon>Erythroxylum</taxon>
    </lineage>
</organism>
<keyword evidence="2" id="KW-1185">Reference proteome</keyword>